<protein>
    <submittedName>
        <fullName evidence="1">Uncharacterized protein</fullName>
    </submittedName>
</protein>
<name>A0A6A4SWD1_SCOMX</name>
<organism evidence="1 2">
    <name type="scientific">Scophthalmus maximus</name>
    <name type="common">Turbot</name>
    <name type="synonym">Psetta maxima</name>
    <dbReference type="NCBI Taxonomy" id="52904"/>
    <lineage>
        <taxon>Eukaryota</taxon>
        <taxon>Metazoa</taxon>
        <taxon>Chordata</taxon>
        <taxon>Craniata</taxon>
        <taxon>Vertebrata</taxon>
        <taxon>Euteleostomi</taxon>
        <taxon>Actinopterygii</taxon>
        <taxon>Neopterygii</taxon>
        <taxon>Teleostei</taxon>
        <taxon>Neoteleostei</taxon>
        <taxon>Acanthomorphata</taxon>
        <taxon>Carangaria</taxon>
        <taxon>Pleuronectiformes</taxon>
        <taxon>Pleuronectoidei</taxon>
        <taxon>Scophthalmidae</taxon>
        <taxon>Scophthalmus</taxon>
    </lineage>
</organism>
<dbReference type="Proteomes" id="UP000438429">
    <property type="component" value="Unassembled WGS sequence"/>
</dbReference>
<gene>
    <name evidence="1" type="ORF">F2P81_010711</name>
</gene>
<dbReference type="AlphaFoldDB" id="A0A6A4SWD1"/>
<reference evidence="1 2" key="1">
    <citation type="submission" date="2019-06" db="EMBL/GenBank/DDBJ databases">
        <title>Draft genomes of female and male turbot (Scophthalmus maximus).</title>
        <authorList>
            <person name="Xu H."/>
            <person name="Xu X.-W."/>
            <person name="Shao C."/>
            <person name="Chen S."/>
        </authorList>
    </citation>
    <scope>NUCLEOTIDE SEQUENCE [LARGE SCALE GENOMIC DNA]</scope>
    <source>
        <strain evidence="1">Ysfricsl-2016a</strain>
        <tissue evidence="1">Blood</tissue>
    </source>
</reference>
<evidence type="ECO:0000313" key="2">
    <source>
        <dbReference type="Proteomes" id="UP000438429"/>
    </source>
</evidence>
<evidence type="ECO:0000313" key="1">
    <source>
        <dbReference type="EMBL" id="KAF0037837.1"/>
    </source>
</evidence>
<proteinExistence type="predicted"/>
<dbReference type="EMBL" id="VEVO01000009">
    <property type="protein sequence ID" value="KAF0037837.1"/>
    <property type="molecule type" value="Genomic_DNA"/>
</dbReference>
<sequence>MNVLAWIFGAINQRPRWFERIPNRAVGQAARFLLTFVGAPQPLEALLLLSSLQRRHARYIAAHGETRTAAPNRNAVNPSDDDGSSAQNALSLLGVGAGERGGGVYVVVVVVVVVVSNDVLPSSSRHGTRVHRWSQSACSDDPELRFMLFIRAIILFSGICFH</sequence>
<comment type="caution">
    <text evidence="1">The sequence shown here is derived from an EMBL/GenBank/DDBJ whole genome shotgun (WGS) entry which is preliminary data.</text>
</comment>
<accession>A0A6A4SWD1</accession>